<comment type="pathway">
    <text evidence="4">Lipid metabolism.</text>
</comment>
<keyword evidence="12 18" id="KW-0548">Nucleotidyltransferase</keyword>
<gene>
    <name evidence="20" type="ORF">V6256_00810</name>
</gene>
<evidence type="ECO:0000256" key="3">
    <source>
        <dbReference type="ARBA" id="ARBA00005119"/>
    </source>
</evidence>
<dbReference type="RefSeq" id="WP_341596070.1">
    <property type="nucleotide sequence ID" value="NZ_JBAKAZ010000002.1"/>
</dbReference>
<keyword evidence="14" id="KW-0443">Lipid metabolism</keyword>
<evidence type="ECO:0000256" key="13">
    <source>
        <dbReference type="ARBA" id="ARBA00022989"/>
    </source>
</evidence>
<evidence type="ECO:0000256" key="1">
    <source>
        <dbReference type="ARBA" id="ARBA00001698"/>
    </source>
</evidence>
<evidence type="ECO:0000256" key="15">
    <source>
        <dbReference type="ARBA" id="ARBA00023136"/>
    </source>
</evidence>
<keyword evidence="11 18" id="KW-0812">Transmembrane</keyword>
<evidence type="ECO:0000256" key="8">
    <source>
        <dbReference type="ARBA" id="ARBA00022475"/>
    </source>
</evidence>
<keyword evidence="13 19" id="KW-1133">Transmembrane helix</keyword>
<evidence type="ECO:0000256" key="19">
    <source>
        <dbReference type="SAM" id="Phobius"/>
    </source>
</evidence>
<evidence type="ECO:0000256" key="4">
    <source>
        <dbReference type="ARBA" id="ARBA00005189"/>
    </source>
</evidence>
<evidence type="ECO:0000313" key="20">
    <source>
        <dbReference type="EMBL" id="MEL0628132.1"/>
    </source>
</evidence>
<dbReference type="PANTHER" id="PTHR46382">
    <property type="entry name" value="PHOSPHATIDATE CYTIDYLYLTRANSFERASE"/>
    <property type="match status" value="1"/>
</dbReference>
<evidence type="ECO:0000256" key="18">
    <source>
        <dbReference type="RuleBase" id="RU003938"/>
    </source>
</evidence>
<keyword evidence="10 18" id="KW-0808">Transferase</keyword>
<evidence type="ECO:0000256" key="14">
    <source>
        <dbReference type="ARBA" id="ARBA00023098"/>
    </source>
</evidence>
<evidence type="ECO:0000256" key="9">
    <source>
        <dbReference type="ARBA" id="ARBA00022516"/>
    </source>
</evidence>
<evidence type="ECO:0000256" key="17">
    <source>
        <dbReference type="ARBA" id="ARBA00023264"/>
    </source>
</evidence>
<dbReference type="Proteomes" id="UP001369082">
    <property type="component" value="Unassembled WGS sequence"/>
</dbReference>
<keyword evidence="9" id="KW-0444">Lipid biosynthesis</keyword>
<feature type="transmembrane region" description="Helical" evidence="19">
    <location>
        <begin position="191"/>
        <end position="211"/>
    </location>
</feature>
<dbReference type="PANTHER" id="PTHR46382:SF1">
    <property type="entry name" value="PHOSPHATIDATE CYTIDYLYLTRANSFERASE"/>
    <property type="match status" value="1"/>
</dbReference>
<dbReference type="EC" id="2.7.7.41" evidence="6 18"/>
<evidence type="ECO:0000256" key="6">
    <source>
        <dbReference type="ARBA" id="ARBA00012487"/>
    </source>
</evidence>
<keyword evidence="15 19" id="KW-0472">Membrane</keyword>
<comment type="catalytic activity">
    <reaction evidence="1 18">
        <text>a 1,2-diacyl-sn-glycero-3-phosphate + CTP + H(+) = a CDP-1,2-diacyl-sn-glycerol + diphosphate</text>
        <dbReference type="Rhea" id="RHEA:16229"/>
        <dbReference type="ChEBI" id="CHEBI:15378"/>
        <dbReference type="ChEBI" id="CHEBI:33019"/>
        <dbReference type="ChEBI" id="CHEBI:37563"/>
        <dbReference type="ChEBI" id="CHEBI:58332"/>
        <dbReference type="ChEBI" id="CHEBI:58608"/>
        <dbReference type="EC" id="2.7.7.41"/>
    </reaction>
</comment>
<evidence type="ECO:0000256" key="7">
    <source>
        <dbReference type="ARBA" id="ARBA00019373"/>
    </source>
</evidence>
<feature type="transmembrane region" description="Helical" evidence="19">
    <location>
        <begin position="146"/>
        <end position="170"/>
    </location>
</feature>
<keyword evidence="16" id="KW-0594">Phospholipid biosynthesis</keyword>
<sequence length="283" mass="30796">MKQRIITALVLAPLAIAAIFFLPLQLFTLFSAALFLLAAKEWAGFVNKTPSNAILYIFGLILGLTLIAMPVSDIWQNGALNSSLSLALSSAGAWWCVALLLVLRYPTSAALWSSNKLLKSIFGLLTLLPFFWSLIVLRSVDMSEHFYYGAQLVMYVFLLVWAADTGAYFVGKKFGKTKLAPNVSPGKTIEGFAGGVVSSLIVAFFAAQYFAISDDNLFAFFVISIITTLVSALGDLTESIFKREAGLKDSGKLLPGHGGILDRIDSLTAATPIFALFYIHWLM</sequence>
<evidence type="ECO:0000256" key="10">
    <source>
        <dbReference type="ARBA" id="ARBA00022679"/>
    </source>
</evidence>
<dbReference type="Pfam" id="PF01148">
    <property type="entry name" value="CTP_transf_1"/>
    <property type="match status" value="1"/>
</dbReference>
<evidence type="ECO:0000256" key="5">
    <source>
        <dbReference type="ARBA" id="ARBA00010185"/>
    </source>
</evidence>
<dbReference type="EMBL" id="JBAKAZ010000002">
    <property type="protein sequence ID" value="MEL0628132.1"/>
    <property type="molecule type" value="Genomic_DNA"/>
</dbReference>
<evidence type="ECO:0000256" key="11">
    <source>
        <dbReference type="ARBA" id="ARBA00022692"/>
    </source>
</evidence>
<keyword evidence="21" id="KW-1185">Reference proteome</keyword>
<keyword evidence="8" id="KW-1003">Cell membrane</keyword>
<evidence type="ECO:0000313" key="21">
    <source>
        <dbReference type="Proteomes" id="UP001369082"/>
    </source>
</evidence>
<feature type="transmembrane region" description="Helical" evidence="19">
    <location>
        <begin position="117"/>
        <end position="140"/>
    </location>
</feature>
<dbReference type="GO" id="GO:0004605">
    <property type="term" value="F:phosphatidate cytidylyltransferase activity"/>
    <property type="evidence" value="ECO:0007669"/>
    <property type="project" value="UniProtKB-EC"/>
</dbReference>
<keyword evidence="17" id="KW-1208">Phospholipid metabolism</keyword>
<reference evidence="20 21" key="1">
    <citation type="submission" date="2024-02" db="EMBL/GenBank/DDBJ databases">
        <title>Bacteria isolated from the canopy kelp, Nereocystis luetkeana.</title>
        <authorList>
            <person name="Pfister C.A."/>
            <person name="Younker I.T."/>
            <person name="Light S.H."/>
        </authorList>
    </citation>
    <scope>NUCLEOTIDE SEQUENCE [LARGE SCALE GENOMIC DNA]</scope>
    <source>
        <strain evidence="20 21">TI.1.05</strain>
    </source>
</reference>
<comment type="similarity">
    <text evidence="5 18">Belongs to the CDS family.</text>
</comment>
<comment type="caution">
    <text evidence="20">The sequence shown here is derived from an EMBL/GenBank/DDBJ whole genome shotgun (WGS) entry which is preliminary data.</text>
</comment>
<proteinExistence type="inferred from homology"/>
<feature type="transmembrane region" description="Helical" evidence="19">
    <location>
        <begin position="53"/>
        <end position="72"/>
    </location>
</feature>
<evidence type="ECO:0000256" key="16">
    <source>
        <dbReference type="ARBA" id="ARBA00023209"/>
    </source>
</evidence>
<dbReference type="InterPro" id="IPR000374">
    <property type="entry name" value="PC_trans"/>
</dbReference>
<evidence type="ECO:0000256" key="2">
    <source>
        <dbReference type="ARBA" id="ARBA00004651"/>
    </source>
</evidence>
<protein>
    <recommendedName>
        <fullName evidence="7 18">Phosphatidate cytidylyltransferase</fullName>
        <ecNumber evidence="6 18">2.7.7.41</ecNumber>
    </recommendedName>
</protein>
<comment type="subcellular location">
    <subcellularLocation>
        <location evidence="2">Cell membrane</location>
        <topology evidence="2">Multi-pass membrane protein</topology>
    </subcellularLocation>
</comment>
<organism evidence="20 21">
    <name type="scientific">Psychromonas aquatilis</name>
    <dbReference type="NCBI Taxonomy" id="2005072"/>
    <lineage>
        <taxon>Bacteria</taxon>
        <taxon>Pseudomonadati</taxon>
        <taxon>Pseudomonadota</taxon>
        <taxon>Gammaproteobacteria</taxon>
        <taxon>Alteromonadales</taxon>
        <taxon>Psychromonadaceae</taxon>
        <taxon>Psychromonas</taxon>
    </lineage>
</organism>
<comment type="pathway">
    <text evidence="3 18">Phospholipid metabolism; CDP-diacylglycerol biosynthesis; CDP-diacylglycerol from sn-glycerol 3-phosphate: step 3/3.</text>
</comment>
<name>A0ABU9GLF1_9GAMM</name>
<feature type="transmembrane region" description="Helical" evidence="19">
    <location>
        <begin position="84"/>
        <end position="105"/>
    </location>
</feature>
<dbReference type="PROSITE" id="PS01315">
    <property type="entry name" value="CDS"/>
    <property type="match status" value="1"/>
</dbReference>
<evidence type="ECO:0000256" key="12">
    <source>
        <dbReference type="ARBA" id="ARBA00022695"/>
    </source>
</evidence>
<accession>A0ABU9GLF1</accession>
<feature type="transmembrane region" description="Helical" evidence="19">
    <location>
        <begin position="217"/>
        <end position="234"/>
    </location>
</feature>